<protein>
    <recommendedName>
        <fullName evidence="2">Halobacterial output domain-containing protein</fullName>
    </recommendedName>
</protein>
<evidence type="ECO:0000313" key="4">
    <source>
        <dbReference type="Proteomes" id="UP000198518"/>
    </source>
</evidence>
<feature type="domain" description="Halobacterial output" evidence="2">
    <location>
        <begin position="57"/>
        <end position="126"/>
    </location>
</feature>
<dbReference type="EMBL" id="FOJA01000001">
    <property type="protein sequence ID" value="SEW22593.1"/>
    <property type="molecule type" value="Genomic_DNA"/>
</dbReference>
<dbReference type="InterPro" id="IPR040624">
    <property type="entry name" value="HalOD1"/>
</dbReference>
<dbReference type="Pfam" id="PF18545">
    <property type="entry name" value="HalOD1"/>
    <property type="match status" value="1"/>
</dbReference>
<gene>
    <name evidence="3" type="ORF">SAMN04487945_2328</name>
</gene>
<name>A0A1I0Q703_9EURY</name>
<proteinExistence type="predicted"/>
<reference evidence="3 4" key="1">
    <citation type="submission" date="2016-10" db="EMBL/GenBank/DDBJ databases">
        <authorList>
            <person name="de Groot N.N."/>
        </authorList>
    </citation>
    <scope>NUCLEOTIDE SEQUENCE [LARGE SCALE GENOMIC DNA]</scope>
    <source>
        <strain evidence="3 4">CGMCC 1.5337</strain>
    </source>
</reference>
<feature type="compositionally biased region" description="Polar residues" evidence="1">
    <location>
        <begin position="1"/>
        <end position="18"/>
    </location>
</feature>
<evidence type="ECO:0000256" key="1">
    <source>
        <dbReference type="SAM" id="MobiDB-lite"/>
    </source>
</evidence>
<sequence>MSDQGTLPATNSTPSDQSVPGAPTPGGHNLDRSVCSFDYFEYDGEKAVFYATFDSTDTDPSLAVASAVAVVTNTDPTAIEPLHTTIDTDALDAILTRGPVDGADVTVTFTVEGHTVQLETGGTLSVCLPDADT</sequence>
<keyword evidence="4" id="KW-1185">Reference proteome</keyword>
<dbReference type="Proteomes" id="UP000198518">
    <property type="component" value="Unassembled WGS sequence"/>
</dbReference>
<dbReference type="RefSeq" id="WP_089669546.1">
    <property type="nucleotide sequence ID" value="NZ_FOJA01000001.1"/>
</dbReference>
<accession>A0A1I0Q703</accession>
<evidence type="ECO:0000313" key="3">
    <source>
        <dbReference type="EMBL" id="SEW22593.1"/>
    </source>
</evidence>
<evidence type="ECO:0000259" key="2">
    <source>
        <dbReference type="Pfam" id="PF18545"/>
    </source>
</evidence>
<feature type="region of interest" description="Disordered" evidence="1">
    <location>
        <begin position="1"/>
        <end position="30"/>
    </location>
</feature>
<dbReference type="OrthoDB" id="205616at2157"/>
<dbReference type="AlphaFoldDB" id="A0A1I0Q703"/>
<organism evidence="3 4">
    <name type="scientific">Halobacterium jilantaiense</name>
    <dbReference type="NCBI Taxonomy" id="355548"/>
    <lineage>
        <taxon>Archaea</taxon>
        <taxon>Methanobacteriati</taxon>
        <taxon>Methanobacteriota</taxon>
        <taxon>Stenosarchaea group</taxon>
        <taxon>Halobacteria</taxon>
        <taxon>Halobacteriales</taxon>
        <taxon>Halobacteriaceae</taxon>
        <taxon>Halobacterium</taxon>
    </lineage>
</organism>